<keyword evidence="6" id="KW-1185">Reference proteome</keyword>
<dbReference type="GO" id="GO:0016829">
    <property type="term" value="F:lyase activity"/>
    <property type="evidence" value="ECO:0007669"/>
    <property type="project" value="UniProtKB-KW"/>
</dbReference>
<evidence type="ECO:0000256" key="1">
    <source>
        <dbReference type="ARBA" id="ARBA00022723"/>
    </source>
</evidence>
<dbReference type="SUPFAM" id="SSF51126">
    <property type="entry name" value="Pectin lyase-like"/>
    <property type="match status" value="1"/>
</dbReference>
<accession>A0A966DV06</accession>
<sequence length="443" mass="48487">MKQTPLILLLLLAISSAFASTGNDVLAFPGAEGYGKFTTGGRGGKVYTVTNLNDSGEGSLREAIQQKGARTIVFAVSGTIALESKLTIKNNDVTIAGQTAPGDGICLKNYTTTIDADNVIVRYMRFRMGDEHKYEDDSFNGRGHKNIIIDHCSMSWSIDETASFYYNKNFTMQWCIIAESLEHSFHSKGPHGYGGIWGGEGATFHHNLLASHTSRNPRFSGSSTVPNPPDEYVDFVNNVIFNWGGNSTYGGEKGKYNMVNNYYKAGPASIKTNSRILNPWAPFGQYYLKGNVLAGDKSISANNWLGVQGQKDENPNLGKIDTPLKTMPIKTQTADEAYQLVLEKVGCNIHRDAVDIRTLKDVATGTATEGNEHNGIIDSQKDVGGWPELKSLPSPVDTDRDGIPDDWEKQHGLNPNDGTDGATVKLDKQYTNLEVYLNSLIKE</sequence>
<keyword evidence="1" id="KW-0479">Metal-binding</keyword>
<evidence type="ECO:0000313" key="5">
    <source>
        <dbReference type="EMBL" id="NCD70987.1"/>
    </source>
</evidence>
<reference evidence="5" key="2">
    <citation type="submission" date="2020-10" db="EMBL/GenBank/DDBJ databases">
        <title>Mucilaginibacter sp. nov., isolated from soil.</title>
        <authorList>
            <person name="Jeon C.O."/>
        </authorList>
    </citation>
    <scope>NUCLEOTIDE SEQUENCE</scope>
    <source>
        <strain evidence="5">R11</strain>
    </source>
</reference>
<dbReference type="EMBL" id="WWEO01000044">
    <property type="protein sequence ID" value="NCD70987.1"/>
    <property type="molecule type" value="Genomic_DNA"/>
</dbReference>
<dbReference type="InterPro" id="IPR011050">
    <property type="entry name" value="Pectin_lyase_fold/virulence"/>
</dbReference>
<dbReference type="PANTHER" id="PTHR42970:SF1">
    <property type="entry name" value="PECTATE LYASE C-RELATED"/>
    <property type="match status" value="1"/>
</dbReference>
<comment type="caution">
    <text evidence="5">The sequence shown here is derived from an EMBL/GenBank/DDBJ whole genome shotgun (WGS) entry which is preliminary data.</text>
</comment>
<feature type="chain" id="PRO_5036787039" evidence="4">
    <location>
        <begin position="20"/>
        <end position="443"/>
    </location>
</feature>
<dbReference type="InterPro" id="IPR052063">
    <property type="entry name" value="Polysaccharide_Lyase_1"/>
</dbReference>
<gene>
    <name evidence="5" type="ORF">GSY63_16600</name>
</gene>
<protein>
    <submittedName>
        <fullName evidence="5">Pectate lyase</fullName>
    </submittedName>
</protein>
<dbReference type="Gene3D" id="2.160.20.10">
    <property type="entry name" value="Single-stranded right-handed beta-helix, Pectin lyase-like"/>
    <property type="match status" value="1"/>
</dbReference>
<dbReference type="GO" id="GO:0046872">
    <property type="term" value="F:metal ion binding"/>
    <property type="evidence" value="ECO:0007669"/>
    <property type="project" value="UniProtKB-KW"/>
</dbReference>
<dbReference type="InterPro" id="IPR012334">
    <property type="entry name" value="Pectin_lyas_fold"/>
</dbReference>
<proteinExistence type="predicted"/>
<feature type="compositionally biased region" description="Basic and acidic residues" evidence="3">
    <location>
        <begin position="397"/>
        <end position="411"/>
    </location>
</feature>
<keyword evidence="5" id="KW-0456">Lyase</keyword>
<evidence type="ECO:0000256" key="4">
    <source>
        <dbReference type="SAM" id="SignalP"/>
    </source>
</evidence>
<organism evidence="5 6">
    <name type="scientific">Mucilaginibacter agri</name>
    <dbReference type="NCBI Taxonomy" id="2695265"/>
    <lineage>
        <taxon>Bacteria</taxon>
        <taxon>Pseudomonadati</taxon>
        <taxon>Bacteroidota</taxon>
        <taxon>Sphingobacteriia</taxon>
        <taxon>Sphingobacteriales</taxon>
        <taxon>Sphingobacteriaceae</taxon>
        <taxon>Mucilaginibacter</taxon>
    </lineage>
</organism>
<keyword evidence="2" id="KW-0325">Glycoprotein</keyword>
<evidence type="ECO:0000313" key="6">
    <source>
        <dbReference type="Proteomes" id="UP000638732"/>
    </source>
</evidence>
<dbReference type="Proteomes" id="UP000638732">
    <property type="component" value="Unassembled WGS sequence"/>
</dbReference>
<name>A0A966DV06_9SPHI</name>
<dbReference type="RefSeq" id="WP_166586968.1">
    <property type="nucleotide sequence ID" value="NZ_WWEO01000044.1"/>
</dbReference>
<evidence type="ECO:0000256" key="2">
    <source>
        <dbReference type="ARBA" id="ARBA00023180"/>
    </source>
</evidence>
<feature type="signal peptide" evidence="4">
    <location>
        <begin position="1"/>
        <end position="19"/>
    </location>
</feature>
<dbReference type="AlphaFoldDB" id="A0A966DV06"/>
<feature type="region of interest" description="Disordered" evidence="3">
    <location>
        <begin position="397"/>
        <end position="423"/>
    </location>
</feature>
<reference evidence="5" key="1">
    <citation type="submission" date="2020-01" db="EMBL/GenBank/DDBJ databases">
        <authorList>
            <person name="Seo Y.L."/>
        </authorList>
    </citation>
    <scope>NUCLEOTIDE SEQUENCE</scope>
    <source>
        <strain evidence="5">R11</strain>
    </source>
</reference>
<dbReference type="PANTHER" id="PTHR42970">
    <property type="entry name" value="PECTATE LYASE C-RELATED"/>
    <property type="match status" value="1"/>
</dbReference>
<evidence type="ECO:0000256" key="3">
    <source>
        <dbReference type="SAM" id="MobiDB-lite"/>
    </source>
</evidence>
<keyword evidence="4" id="KW-0732">Signal</keyword>